<reference evidence="10 11" key="2">
    <citation type="submission" date="2018-12" db="EMBL/GenBank/DDBJ databases">
        <title>Rhizobacter gummiphilus sp. nov., a rubber-degrading bacterium isolated from the soil of a botanical garden in Japan.</title>
        <authorList>
            <person name="Shunsuke S.S."/>
        </authorList>
    </citation>
    <scope>NUCLEOTIDE SEQUENCE [LARGE SCALE GENOMIC DNA]</scope>
    <source>
        <strain evidence="10 11">S-16</strain>
    </source>
</reference>
<dbReference type="Pfam" id="PF07690">
    <property type="entry name" value="MFS_1"/>
    <property type="match status" value="1"/>
</dbReference>
<name>A0A3N7HMR1_9BURK</name>
<feature type="transmembrane region" description="Helical" evidence="8">
    <location>
        <begin position="156"/>
        <end position="178"/>
    </location>
</feature>
<feature type="transmembrane region" description="Helical" evidence="8">
    <location>
        <begin position="127"/>
        <end position="144"/>
    </location>
</feature>
<dbReference type="SUPFAM" id="SSF103473">
    <property type="entry name" value="MFS general substrate transporter"/>
    <property type="match status" value="1"/>
</dbReference>
<evidence type="ECO:0000313" key="10">
    <source>
        <dbReference type="EMBL" id="RQP23458.1"/>
    </source>
</evidence>
<comment type="function">
    <text evidence="1">Resistance to tetracycline by an active tetracycline efflux. This is an energy-dependent process that decreases the accumulation of the antibiotic in whole cells. This protein functions as a metal-tetracycline/H(+) antiporter.</text>
</comment>
<evidence type="ECO:0000256" key="1">
    <source>
        <dbReference type="ARBA" id="ARBA00003279"/>
    </source>
</evidence>
<evidence type="ECO:0000256" key="6">
    <source>
        <dbReference type="ARBA" id="ARBA00022989"/>
    </source>
</evidence>
<dbReference type="InterPro" id="IPR020846">
    <property type="entry name" value="MFS_dom"/>
</dbReference>
<dbReference type="InterPro" id="IPR011701">
    <property type="entry name" value="MFS"/>
</dbReference>
<feature type="transmembrane region" description="Helical" evidence="8">
    <location>
        <begin position="66"/>
        <end position="86"/>
    </location>
</feature>
<dbReference type="PANTHER" id="PTHR23504:SF15">
    <property type="entry name" value="MAJOR FACILITATOR SUPERFAMILY (MFS) PROFILE DOMAIN-CONTAINING PROTEIN"/>
    <property type="match status" value="1"/>
</dbReference>
<dbReference type="Proteomes" id="UP000267464">
    <property type="component" value="Unassembled WGS sequence"/>
</dbReference>
<dbReference type="EMBL" id="QUSW01000004">
    <property type="protein sequence ID" value="RQP23458.1"/>
    <property type="molecule type" value="Genomic_DNA"/>
</dbReference>
<keyword evidence="4" id="KW-0813">Transport</keyword>
<dbReference type="OrthoDB" id="9764259at2"/>
<feature type="transmembrane region" description="Helical" evidence="8">
    <location>
        <begin position="303"/>
        <end position="321"/>
    </location>
</feature>
<dbReference type="GO" id="GO:0022857">
    <property type="term" value="F:transmembrane transporter activity"/>
    <property type="evidence" value="ECO:0007669"/>
    <property type="project" value="InterPro"/>
</dbReference>
<organism evidence="10 11">
    <name type="scientific">Piscinibacter terrae</name>
    <dbReference type="NCBI Taxonomy" id="2496871"/>
    <lineage>
        <taxon>Bacteria</taxon>
        <taxon>Pseudomonadati</taxon>
        <taxon>Pseudomonadota</taxon>
        <taxon>Betaproteobacteria</taxon>
        <taxon>Burkholderiales</taxon>
        <taxon>Sphaerotilaceae</taxon>
        <taxon>Piscinibacter</taxon>
    </lineage>
</organism>
<proteinExistence type="inferred from homology"/>
<keyword evidence="5 8" id="KW-0812">Transmembrane</keyword>
<sequence>MRIFPFRQTESMSHAEAISPEAAKRPAAMRFIMLTVLIDMISIGLIIPVLPVLVGTFTSSKAEQSYWYMAVTFAFGIANFFGSPILGALSDRYGRRPVLLLGFCGLAINFFATALSTALWMLVAVRLVGGAMQSNIAVANAYVADITPPEERARRFGLLGAMFGVGFILGPMLGGFLGEHNPHLPFFVAGGLALLNLGYGYFVLPESLPADRRRPFEWKRANPINALTALTQLHGAGLLVAVLAFTGLAQFILYTSWVLYTSFKFGWTPYLNGVSLAVVGVVSVIVQGVLLGKLLKRYTPQRLAVIGLVSSTLAYFAYGAAPEGWMMYAIIVLNFLGFAVAASFQSIISSAAGADMQGQTMGAVSSLNSLTSVVAPLLGPPLLAMVSHLPPGDWRTGSPFYLCSALQLVGLVLAIVHFRGMRRQRLAAQAGSTA</sequence>
<evidence type="ECO:0000256" key="5">
    <source>
        <dbReference type="ARBA" id="ARBA00022692"/>
    </source>
</evidence>
<dbReference type="InterPro" id="IPR036259">
    <property type="entry name" value="MFS_trans_sf"/>
</dbReference>
<keyword evidence="6 8" id="KW-1133">Transmembrane helix</keyword>
<evidence type="ECO:0000256" key="2">
    <source>
        <dbReference type="ARBA" id="ARBA00004141"/>
    </source>
</evidence>
<feature type="domain" description="Major facilitator superfamily (MFS) profile" evidence="9">
    <location>
        <begin position="28"/>
        <end position="422"/>
    </location>
</feature>
<evidence type="ECO:0000256" key="8">
    <source>
        <dbReference type="SAM" id="Phobius"/>
    </source>
</evidence>
<comment type="similarity">
    <text evidence="3">Belongs to the major facilitator superfamily. TCR/Tet family.</text>
</comment>
<accession>A0A3N7HMR1</accession>
<gene>
    <name evidence="10" type="ORF">DZC73_14960</name>
</gene>
<dbReference type="GO" id="GO:0016020">
    <property type="term" value="C:membrane"/>
    <property type="evidence" value="ECO:0007669"/>
    <property type="project" value="UniProtKB-SubCell"/>
</dbReference>
<feature type="transmembrane region" description="Helical" evidence="8">
    <location>
        <begin position="224"/>
        <end position="253"/>
    </location>
</feature>
<evidence type="ECO:0000256" key="3">
    <source>
        <dbReference type="ARBA" id="ARBA00007520"/>
    </source>
</evidence>
<dbReference type="InterPro" id="IPR005829">
    <property type="entry name" value="Sugar_transporter_CS"/>
</dbReference>
<evidence type="ECO:0000256" key="4">
    <source>
        <dbReference type="ARBA" id="ARBA00022448"/>
    </source>
</evidence>
<dbReference type="PANTHER" id="PTHR23504">
    <property type="entry name" value="MAJOR FACILITATOR SUPERFAMILY DOMAIN-CONTAINING PROTEIN 10"/>
    <property type="match status" value="1"/>
</dbReference>
<feature type="transmembrane region" description="Helical" evidence="8">
    <location>
        <begin position="98"/>
        <end position="121"/>
    </location>
</feature>
<feature type="transmembrane region" description="Helical" evidence="8">
    <location>
        <begin position="31"/>
        <end position="54"/>
    </location>
</feature>
<comment type="caution">
    <text evidence="10">The sequence shown here is derived from an EMBL/GenBank/DDBJ whole genome shotgun (WGS) entry which is preliminary data.</text>
</comment>
<evidence type="ECO:0000313" key="11">
    <source>
        <dbReference type="Proteomes" id="UP000267464"/>
    </source>
</evidence>
<keyword evidence="7 8" id="KW-0472">Membrane</keyword>
<feature type="transmembrane region" description="Helical" evidence="8">
    <location>
        <begin position="327"/>
        <end position="348"/>
    </location>
</feature>
<comment type="subcellular location">
    <subcellularLocation>
        <location evidence="2">Membrane</location>
        <topology evidence="2">Multi-pass membrane protein</topology>
    </subcellularLocation>
</comment>
<dbReference type="InterPro" id="IPR001958">
    <property type="entry name" value="Tet-R_TetA/multi-R_MdtG-like"/>
</dbReference>
<keyword evidence="11" id="KW-1185">Reference proteome</keyword>
<dbReference type="PRINTS" id="PR01035">
    <property type="entry name" value="TCRTETA"/>
</dbReference>
<dbReference type="AlphaFoldDB" id="A0A3N7HMR1"/>
<dbReference type="PROSITE" id="PS50850">
    <property type="entry name" value="MFS"/>
    <property type="match status" value="1"/>
</dbReference>
<dbReference type="Gene3D" id="1.20.1250.20">
    <property type="entry name" value="MFS general substrate transporter like domains"/>
    <property type="match status" value="1"/>
</dbReference>
<evidence type="ECO:0000259" key="9">
    <source>
        <dbReference type="PROSITE" id="PS50850"/>
    </source>
</evidence>
<evidence type="ECO:0000256" key="7">
    <source>
        <dbReference type="ARBA" id="ARBA00023136"/>
    </source>
</evidence>
<feature type="transmembrane region" description="Helical" evidence="8">
    <location>
        <begin position="184"/>
        <end position="204"/>
    </location>
</feature>
<protein>
    <submittedName>
        <fullName evidence="10">MFS transporter</fullName>
    </submittedName>
</protein>
<reference evidence="10 11" key="1">
    <citation type="submission" date="2018-08" db="EMBL/GenBank/DDBJ databases">
        <authorList>
            <person name="Khan S.A."/>
            <person name="Jeon C.O."/>
            <person name="Chun B.H."/>
            <person name="Jeong S.E."/>
        </authorList>
    </citation>
    <scope>NUCLEOTIDE SEQUENCE [LARGE SCALE GENOMIC DNA]</scope>
    <source>
        <strain evidence="10 11">S-16</strain>
    </source>
</reference>
<feature type="transmembrane region" description="Helical" evidence="8">
    <location>
        <begin position="360"/>
        <end position="379"/>
    </location>
</feature>
<feature type="transmembrane region" description="Helical" evidence="8">
    <location>
        <begin position="399"/>
        <end position="418"/>
    </location>
</feature>
<dbReference type="PROSITE" id="PS00216">
    <property type="entry name" value="SUGAR_TRANSPORT_1"/>
    <property type="match status" value="1"/>
</dbReference>
<feature type="transmembrane region" description="Helical" evidence="8">
    <location>
        <begin position="273"/>
        <end position="291"/>
    </location>
</feature>